<keyword evidence="3" id="KW-1185">Reference proteome</keyword>
<dbReference type="Proteomes" id="UP000314294">
    <property type="component" value="Unassembled WGS sequence"/>
</dbReference>
<name>A0A4Z2G6X2_9TELE</name>
<evidence type="ECO:0000256" key="1">
    <source>
        <dbReference type="SAM" id="Phobius"/>
    </source>
</evidence>
<keyword evidence="1" id="KW-0472">Membrane</keyword>
<sequence>MLPAGNEARWMFFRYGVEIMTPSNVSVPVALMCRTRRMRRGPPLRLGFQKKRLHVLDAVLGRHRQDVVQGVHVAQHLHDLFDLVPVGRNES</sequence>
<gene>
    <name evidence="2" type="ORF">EYF80_041120</name>
</gene>
<proteinExistence type="predicted"/>
<comment type="caution">
    <text evidence="2">The sequence shown here is derived from an EMBL/GenBank/DDBJ whole genome shotgun (WGS) entry which is preliminary data.</text>
</comment>
<organism evidence="2 3">
    <name type="scientific">Liparis tanakae</name>
    <name type="common">Tanaka's snailfish</name>
    <dbReference type="NCBI Taxonomy" id="230148"/>
    <lineage>
        <taxon>Eukaryota</taxon>
        <taxon>Metazoa</taxon>
        <taxon>Chordata</taxon>
        <taxon>Craniata</taxon>
        <taxon>Vertebrata</taxon>
        <taxon>Euteleostomi</taxon>
        <taxon>Actinopterygii</taxon>
        <taxon>Neopterygii</taxon>
        <taxon>Teleostei</taxon>
        <taxon>Neoteleostei</taxon>
        <taxon>Acanthomorphata</taxon>
        <taxon>Eupercaria</taxon>
        <taxon>Perciformes</taxon>
        <taxon>Cottioidei</taxon>
        <taxon>Cottales</taxon>
        <taxon>Liparidae</taxon>
        <taxon>Liparis</taxon>
    </lineage>
</organism>
<evidence type="ECO:0000313" key="3">
    <source>
        <dbReference type="Proteomes" id="UP000314294"/>
    </source>
</evidence>
<protein>
    <submittedName>
        <fullName evidence="2">Uncharacterized protein</fullName>
    </submittedName>
</protein>
<accession>A0A4Z2G6X2</accession>
<evidence type="ECO:0000313" key="2">
    <source>
        <dbReference type="EMBL" id="TNN48663.1"/>
    </source>
</evidence>
<feature type="transmembrane region" description="Helical" evidence="1">
    <location>
        <begin position="12"/>
        <end position="33"/>
    </location>
</feature>
<reference evidence="2 3" key="1">
    <citation type="submission" date="2019-03" db="EMBL/GenBank/DDBJ databases">
        <title>First draft genome of Liparis tanakae, snailfish: a comprehensive survey of snailfish specific genes.</title>
        <authorList>
            <person name="Kim W."/>
            <person name="Song I."/>
            <person name="Jeong J.-H."/>
            <person name="Kim D."/>
            <person name="Kim S."/>
            <person name="Ryu S."/>
            <person name="Song J.Y."/>
            <person name="Lee S.K."/>
        </authorList>
    </citation>
    <scope>NUCLEOTIDE SEQUENCE [LARGE SCALE GENOMIC DNA]</scope>
    <source>
        <tissue evidence="2">Muscle</tissue>
    </source>
</reference>
<dbReference type="EMBL" id="SRLO01000686">
    <property type="protein sequence ID" value="TNN48663.1"/>
    <property type="molecule type" value="Genomic_DNA"/>
</dbReference>
<dbReference type="AlphaFoldDB" id="A0A4Z2G6X2"/>
<keyword evidence="1" id="KW-0812">Transmembrane</keyword>
<keyword evidence="1" id="KW-1133">Transmembrane helix</keyword>